<comment type="caution">
    <text evidence="1">The sequence shown here is derived from an EMBL/GenBank/DDBJ whole genome shotgun (WGS) entry which is preliminary data.</text>
</comment>
<organism evidence="1 2">
    <name type="scientific">Catharanthus roseus</name>
    <name type="common">Madagascar periwinkle</name>
    <name type="synonym">Vinca rosea</name>
    <dbReference type="NCBI Taxonomy" id="4058"/>
    <lineage>
        <taxon>Eukaryota</taxon>
        <taxon>Viridiplantae</taxon>
        <taxon>Streptophyta</taxon>
        <taxon>Embryophyta</taxon>
        <taxon>Tracheophyta</taxon>
        <taxon>Spermatophyta</taxon>
        <taxon>Magnoliopsida</taxon>
        <taxon>eudicotyledons</taxon>
        <taxon>Gunneridae</taxon>
        <taxon>Pentapetalae</taxon>
        <taxon>asterids</taxon>
        <taxon>lamiids</taxon>
        <taxon>Gentianales</taxon>
        <taxon>Apocynaceae</taxon>
        <taxon>Rauvolfioideae</taxon>
        <taxon>Vinceae</taxon>
        <taxon>Catharanthinae</taxon>
        <taxon>Catharanthus</taxon>
    </lineage>
</organism>
<protein>
    <submittedName>
        <fullName evidence="1">Uncharacterized protein</fullName>
    </submittedName>
</protein>
<dbReference type="EMBL" id="CM044705">
    <property type="protein sequence ID" value="KAI5664205.1"/>
    <property type="molecule type" value="Genomic_DNA"/>
</dbReference>
<reference evidence="2" key="1">
    <citation type="journal article" date="2023" name="Nat. Plants">
        <title>Single-cell RNA sequencing provides a high-resolution roadmap for understanding the multicellular compartmentation of specialized metabolism.</title>
        <authorList>
            <person name="Sun S."/>
            <person name="Shen X."/>
            <person name="Li Y."/>
            <person name="Li Y."/>
            <person name="Wang S."/>
            <person name="Li R."/>
            <person name="Zhang H."/>
            <person name="Shen G."/>
            <person name="Guo B."/>
            <person name="Wei J."/>
            <person name="Xu J."/>
            <person name="St-Pierre B."/>
            <person name="Chen S."/>
            <person name="Sun C."/>
        </authorList>
    </citation>
    <scope>NUCLEOTIDE SEQUENCE [LARGE SCALE GENOMIC DNA]</scope>
</reference>
<proteinExistence type="predicted"/>
<accession>A0ACC0AVA3</accession>
<dbReference type="Proteomes" id="UP001060085">
    <property type="component" value="Linkage Group LG05"/>
</dbReference>
<sequence length="187" mass="21526">MPKLDSQVTPSKLEFVDLPVTVNWSLPSPVGLFVALHRPSAVFDSSVTLMPYMSNHFARIKFHPRVRERTNKTNVTSRREKVPWKGLENVKLLAPLVILNPRPQEGLNKIFSSKFKEPKSTSQHIAKIRRMNNKHQWRITVFEVCDCTNSTTVNRHLLSCKMSLKNCRMLASTFNNVPLFIDVEVEQ</sequence>
<gene>
    <name evidence="1" type="ORF">M9H77_23528</name>
</gene>
<evidence type="ECO:0000313" key="1">
    <source>
        <dbReference type="EMBL" id="KAI5664205.1"/>
    </source>
</evidence>
<keyword evidence="2" id="KW-1185">Reference proteome</keyword>
<evidence type="ECO:0000313" key="2">
    <source>
        <dbReference type="Proteomes" id="UP001060085"/>
    </source>
</evidence>
<name>A0ACC0AVA3_CATRO</name>